<accession>A0ABP0PZM4</accession>
<keyword evidence="3" id="KW-1185">Reference proteome</keyword>
<gene>
    <name evidence="2" type="ORF">CCMP2556_LOCUS39423</name>
</gene>
<dbReference type="InterPro" id="IPR011257">
    <property type="entry name" value="DNA_glycosylase"/>
</dbReference>
<sequence>MCICSLLGTMSLMASCDGQLWSKALQGYGSALRQLASRKQDPSKLEALDEWFQKTEPKKDKAYLLKVLEWKLTRGTFRPGLLQKAQLNSEEEVKRCFQAAYDLLAAPDADGSKAVKALTSLQGVGPVTASALLCRATPQRVAYMSDEAVLGSGLFKRAADIKYDMKTYTRFNQLVQAKALELGNRWTGDQVAKALWTHVKLQGVQSPASSKVVGKPAAQAVRKSIKKK</sequence>
<dbReference type="Proteomes" id="UP001642484">
    <property type="component" value="Unassembled WGS sequence"/>
</dbReference>
<keyword evidence="1" id="KW-0732">Signal</keyword>
<proteinExistence type="predicted"/>
<name>A0ABP0PZM4_9DINO</name>
<evidence type="ECO:0000313" key="3">
    <source>
        <dbReference type="Proteomes" id="UP001642484"/>
    </source>
</evidence>
<protein>
    <recommendedName>
        <fullName evidence="4">HhH-GPD domain-containing protein</fullName>
    </recommendedName>
</protein>
<feature type="chain" id="PRO_5046177416" description="HhH-GPD domain-containing protein" evidence="1">
    <location>
        <begin position="19"/>
        <end position="228"/>
    </location>
</feature>
<dbReference type="PANTHER" id="PTHR21521:SF0">
    <property type="entry name" value="AMUN, ISOFORM A"/>
    <property type="match status" value="1"/>
</dbReference>
<feature type="signal peptide" evidence="1">
    <location>
        <begin position="1"/>
        <end position="18"/>
    </location>
</feature>
<dbReference type="EMBL" id="CAXAMN010023718">
    <property type="protein sequence ID" value="CAK9080244.1"/>
    <property type="molecule type" value="Genomic_DNA"/>
</dbReference>
<dbReference type="SUPFAM" id="SSF48150">
    <property type="entry name" value="DNA-glycosylase"/>
    <property type="match status" value="1"/>
</dbReference>
<dbReference type="PANTHER" id="PTHR21521">
    <property type="entry name" value="AMUN, ISOFORM A"/>
    <property type="match status" value="1"/>
</dbReference>
<evidence type="ECO:0000256" key="1">
    <source>
        <dbReference type="SAM" id="SignalP"/>
    </source>
</evidence>
<evidence type="ECO:0000313" key="2">
    <source>
        <dbReference type="EMBL" id="CAK9080244.1"/>
    </source>
</evidence>
<evidence type="ECO:0008006" key="4">
    <source>
        <dbReference type="Google" id="ProtNLM"/>
    </source>
</evidence>
<comment type="caution">
    <text evidence="2">The sequence shown here is derived from an EMBL/GenBank/DDBJ whole genome shotgun (WGS) entry which is preliminary data.</text>
</comment>
<organism evidence="2 3">
    <name type="scientific">Durusdinium trenchii</name>
    <dbReference type="NCBI Taxonomy" id="1381693"/>
    <lineage>
        <taxon>Eukaryota</taxon>
        <taxon>Sar</taxon>
        <taxon>Alveolata</taxon>
        <taxon>Dinophyceae</taxon>
        <taxon>Suessiales</taxon>
        <taxon>Symbiodiniaceae</taxon>
        <taxon>Durusdinium</taxon>
    </lineage>
</organism>
<reference evidence="2 3" key="1">
    <citation type="submission" date="2024-02" db="EMBL/GenBank/DDBJ databases">
        <authorList>
            <person name="Chen Y."/>
            <person name="Shah S."/>
            <person name="Dougan E. K."/>
            <person name="Thang M."/>
            <person name="Chan C."/>
        </authorList>
    </citation>
    <scope>NUCLEOTIDE SEQUENCE [LARGE SCALE GENOMIC DNA]</scope>
</reference>